<dbReference type="AlphaFoldDB" id="A0A2P6P0V5"/>
<feature type="chain" id="PRO_5015176650" evidence="1">
    <location>
        <begin position="17"/>
        <end position="151"/>
    </location>
</feature>
<sequence length="151" mass="16149">MRTFFVIALTITLVSGWNLHVVNNVAPCSGRDYATIKLFTSDNAQHLVNRGQSFIVDGTKVGFLGLGIQENGMYCRSNGWENGCINPDNAGMQLVVNQGNCASVTLNNPFYCGAHPPNARGIIDIAMSGSWPNCIATLTRKGNAPGCSSHC</sequence>
<keyword evidence="3" id="KW-1185">Reference proteome</keyword>
<evidence type="ECO:0000313" key="3">
    <source>
        <dbReference type="Proteomes" id="UP000241769"/>
    </source>
</evidence>
<evidence type="ECO:0000313" key="2">
    <source>
        <dbReference type="EMBL" id="PRP89818.1"/>
    </source>
</evidence>
<evidence type="ECO:0000256" key="1">
    <source>
        <dbReference type="SAM" id="SignalP"/>
    </source>
</evidence>
<proteinExistence type="predicted"/>
<reference evidence="2 3" key="1">
    <citation type="journal article" date="2018" name="Genome Biol. Evol.">
        <title>Multiple Roots of Fruiting Body Formation in Amoebozoa.</title>
        <authorList>
            <person name="Hillmann F."/>
            <person name="Forbes G."/>
            <person name="Novohradska S."/>
            <person name="Ferling I."/>
            <person name="Riege K."/>
            <person name="Groth M."/>
            <person name="Westermann M."/>
            <person name="Marz M."/>
            <person name="Spaller T."/>
            <person name="Winckler T."/>
            <person name="Schaap P."/>
            <person name="Glockner G."/>
        </authorList>
    </citation>
    <scope>NUCLEOTIDE SEQUENCE [LARGE SCALE GENOMIC DNA]</scope>
    <source>
        <strain evidence="2 3">Jena</strain>
    </source>
</reference>
<dbReference type="Proteomes" id="UP000241769">
    <property type="component" value="Unassembled WGS sequence"/>
</dbReference>
<organism evidence="2 3">
    <name type="scientific">Planoprotostelium fungivorum</name>
    <dbReference type="NCBI Taxonomy" id="1890364"/>
    <lineage>
        <taxon>Eukaryota</taxon>
        <taxon>Amoebozoa</taxon>
        <taxon>Evosea</taxon>
        <taxon>Variosea</taxon>
        <taxon>Cavosteliida</taxon>
        <taxon>Cavosteliaceae</taxon>
        <taxon>Planoprotostelium</taxon>
    </lineage>
</organism>
<feature type="signal peptide" evidence="1">
    <location>
        <begin position="1"/>
        <end position="16"/>
    </location>
</feature>
<dbReference type="EMBL" id="MDYQ01000001">
    <property type="protein sequence ID" value="PRP89818.1"/>
    <property type="molecule type" value="Genomic_DNA"/>
</dbReference>
<protein>
    <submittedName>
        <fullName evidence="2">Uncharacterized protein</fullName>
    </submittedName>
</protein>
<accession>A0A2P6P0V5</accession>
<keyword evidence="1" id="KW-0732">Signal</keyword>
<gene>
    <name evidence="2" type="ORF">PROFUN_00160</name>
</gene>
<dbReference type="InParanoid" id="A0A2P6P0V5"/>
<name>A0A2P6P0V5_9EUKA</name>
<comment type="caution">
    <text evidence="2">The sequence shown here is derived from an EMBL/GenBank/DDBJ whole genome shotgun (WGS) entry which is preliminary data.</text>
</comment>